<dbReference type="InterPro" id="IPR022712">
    <property type="entry name" value="Beta_Casp"/>
</dbReference>
<dbReference type="HOGENOM" id="CLU_002227_0_0_1"/>
<feature type="compositionally biased region" description="Acidic residues" evidence="5">
    <location>
        <begin position="536"/>
        <end position="558"/>
    </location>
</feature>
<keyword evidence="2 4" id="KW-0507">mRNA processing</keyword>
<dbReference type="GO" id="GO:0003723">
    <property type="term" value="F:RNA binding"/>
    <property type="evidence" value="ECO:0007669"/>
    <property type="project" value="UniProtKB-KW"/>
</dbReference>
<dbReference type="KEGG" id="pco:PHACADRAFT_249539"/>
<feature type="domain" description="Beta-Casp" evidence="6">
    <location>
        <begin position="312"/>
        <end position="462"/>
    </location>
</feature>
<dbReference type="InterPro" id="IPR036866">
    <property type="entry name" value="RibonucZ/Hydroxyglut_hydro"/>
</dbReference>
<dbReference type="Pfam" id="PF16661">
    <property type="entry name" value="Lactamase_B_6"/>
    <property type="match status" value="1"/>
</dbReference>
<dbReference type="PANTHER" id="PTHR45922:SF1">
    <property type="entry name" value="CLEAVAGE AND POLYADENYLATION SPECIFICITY FACTOR SUBUNIT 2"/>
    <property type="match status" value="1"/>
</dbReference>
<evidence type="ECO:0000313" key="8">
    <source>
        <dbReference type="Proteomes" id="UP000008370"/>
    </source>
</evidence>
<evidence type="ECO:0000256" key="2">
    <source>
        <dbReference type="ARBA" id="ARBA00022664"/>
    </source>
</evidence>
<dbReference type="SUPFAM" id="SSF56281">
    <property type="entry name" value="Metallo-hydrolase/oxidoreductase"/>
    <property type="match status" value="1"/>
</dbReference>
<dbReference type="GeneID" id="18914697"/>
<dbReference type="Pfam" id="PF13299">
    <property type="entry name" value="CPSF100_C"/>
    <property type="match status" value="1"/>
</dbReference>
<feature type="region of interest" description="Disordered" evidence="5">
    <location>
        <begin position="363"/>
        <end position="382"/>
    </location>
</feature>
<name>K5W5P3_PHACS</name>
<dbReference type="GO" id="GO:0005847">
    <property type="term" value="C:mRNA cleavage and polyadenylation specificity factor complex"/>
    <property type="evidence" value="ECO:0007669"/>
    <property type="project" value="InterPro"/>
</dbReference>
<dbReference type="Pfam" id="PF10996">
    <property type="entry name" value="Beta-Casp"/>
    <property type="match status" value="1"/>
</dbReference>
<evidence type="ECO:0000256" key="3">
    <source>
        <dbReference type="ARBA" id="ARBA00023242"/>
    </source>
</evidence>
<proteinExistence type="inferred from homology"/>
<protein>
    <recommendedName>
        <fullName evidence="4">Cleavage and polyadenylation specificity factor subunit 2</fullName>
    </recommendedName>
    <alternativeName>
        <fullName evidence="4">Cleavage and polyadenylation specificity factor 100 kDa subunit</fullName>
    </alternativeName>
</protein>
<feature type="compositionally biased region" description="Basic and acidic residues" evidence="5">
    <location>
        <begin position="145"/>
        <end position="154"/>
    </location>
</feature>
<evidence type="ECO:0000256" key="1">
    <source>
        <dbReference type="ARBA" id="ARBA00004123"/>
    </source>
</evidence>
<feature type="compositionally biased region" description="Basic and acidic residues" evidence="5">
    <location>
        <begin position="513"/>
        <end position="535"/>
    </location>
</feature>
<dbReference type="FunCoup" id="K5W5P3">
    <property type="interactions" value="776"/>
</dbReference>
<keyword evidence="3 4" id="KW-0539">Nucleus</keyword>
<dbReference type="EMBL" id="JH930469">
    <property type="protein sequence ID" value="EKM59238.1"/>
    <property type="molecule type" value="Genomic_DNA"/>
</dbReference>
<dbReference type="CDD" id="cd16293">
    <property type="entry name" value="CPSF2-like_MBL-fold"/>
    <property type="match status" value="1"/>
</dbReference>
<feature type="compositionally biased region" description="Basic and acidic residues" evidence="5">
    <location>
        <begin position="583"/>
        <end position="600"/>
    </location>
</feature>
<dbReference type="InterPro" id="IPR025069">
    <property type="entry name" value="Cpsf2_C"/>
</dbReference>
<feature type="region of interest" description="Disordered" evidence="5">
    <location>
        <begin position="141"/>
        <end position="167"/>
    </location>
</feature>
<sequence>MITFTPLSGAARSSRTVPLAYLLQVDDVRILLDCGAPDWCPEDTSSAVKEEDLQETHHHWEQYCQTLKEYAPTIDLVLMSHGDLQHTGLYPYAYSRWGLTAPAYTTLPVQAMARIAATEDVEGIQDQEDISDDLAMPEDVEVQDAQDKHDEKSQSPELKSAAPEPRSRKYVATVQEVHDAFDSVNVLRYSQPCHLQGKCQGLTIIPFNAGHTLGGTIWKIRSPTAGTILYAVDMNHMRERHLDGTVLMRQGSSNTGIFETLVRPDLLITDAERANVTTARRKDRDAALLDCVTATLTSRNSLLLPCDASTRVLELLVLLDQHWSYSRLKFPICLLSRAGHEMLTFVRSMMEWLGGTVSKEDVGVEGQDGKHGKDRKRKRVDDDDDNEALGAFALRFPHLEIFPNPAAMMQRYSSKDPKLILAVPSSLSHGPSRALFSEFAEIPDNVVLLTGRGEEGTLGRILFERWDNSQRDDTKWDRGKIGNNVMMDGTLHLKISSKVPLQGAELEEHLARERAAKEREAAKKAAEDRRQRILEADADEDTDDEDDSDEDTDDENEVELALAGAGVGGAGDGMDVDVDAAEEERKPRKDAGRRGGKRRDVDDAAWSAALDDDGVSRHMLSYDIYLKGNVSKATSFFKSADGQPQQRFRMFPYVERKRKIDDYGELVDVEMWMRKGKALEENAENEDLKEMKMKTEEEEKPQEPPSKFVTTEVEVQLACRLLFVDLEGLNDGRAVKTIVPQVNPRKMIIVHAPQAATDHLIEACAGIRAMTKDIYAPAVGESVQIGQHTNSFSISLSDELLASLKMSRFEDNEVAYVTGRVSSLATSTIPILESVGSSSVGRAVTARHTARGRILGSRPTRALPQSTMIGELKLTALKARLAAVGVQAELVGEGVLICGAAARRGSAPDALQESVAVKKTGRGKLELEGAVSDVYYKVRREVYNLHALVAA</sequence>
<dbReference type="AlphaFoldDB" id="K5W5P3"/>
<dbReference type="Gene3D" id="3.60.15.10">
    <property type="entry name" value="Ribonuclease Z/Hydroxyacylglutathione hydrolase-like"/>
    <property type="match status" value="1"/>
</dbReference>
<dbReference type="Proteomes" id="UP000008370">
    <property type="component" value="Unassembled WGS sequence"/>
</dbReference>
<comment type="subcellular location">
    <subcellularLocation>
        <location evidence="1 4">Nucleus</location>
    </subcellularLocation>
</comment>
<accession>K5W5P3</accession>
<dbReference type="GO" id="GO:0006398">
    <property type="term" value="P:mRNA 3'-end processing by stem-loop binding and cleavage"/>
    <property type="evidence" value="ECO:0007669"/>
    <property type="project" value="InterPro"/>
</dbReference>
<comment type="similarity">
    <text evidence="4">Belongs to the metallo-beta-lactamase superfamily. RNA-metabolizing metallo-beta-lactamase-like family. CPSF2/YSH1 subfamily.</text>
</comment>
<keyword evidence="8" id="KW-1185">Reference proteome</keyword>
<evidence type="ECO:0000313" key="7">
    <source>
        <dbReference type="EMBL" id="EKM59238.1"/>
    </source>
</evidence>
<organism evidence="7 8">
    <name type="scientific">Phanerochaete carnosa (strain HHB-10118-sp)</name>
    <name type="common">White-rot fungus</name>
    <name type="synonym">Peniophora carnosa</name>
    <dbReference type="NCBI Taxonomy" id="650164"/>
    <lineage>
        <taxon>Eukaryota</taxon>
        <taxon>Fungi</taxon>
        <taxon>Dikarya</taxon>
        <taxon>Basidiomycota</taxon>
        <taxon>Agaricomycotina</taxon>
        <taxon>Agaricomycetes</taxon>
        <taxon>Polyporales</taxon>
        <taxon>Phanerochaetaceae</taxon>
        <taxon>Phanerochaete</taxon>
    </lineage>
</organism>
<evidence type="ECO:0000259" key="6">
    <source>
        <dbReference type="SMART" id="SM01027"/>
    </source>
</evidence>
<dbReference type="PANTHER" id="PTHR45922">
    <property type="entry name" value="CLEAVAGE AND POLYADENYLATION SPECIFICITY FACTOR SUBUNIT 2"/>
    <property type="match status" value="1"/>
</dbReference>
<dbReference type="OrthoDB" id="64353at2759"/>
<feature type="region of interest" description="Disordered" evidence="5">
    <location>
        <begin position="513"/>
        <end position="600"/>
    </location>
</feature>
<dbReference type="SMART" id="SM01027">
    <property type="entry name" value="Beta-Casp"/>
    <property type="match status" value="1"/>
</dbReference>
<dbReference type="InterPro" id="IPR035639">
    <property type="entry name" value="CPSF2_MBL"/>
</dbReference>
<reference evidence="7 8" key="1">
    <citation type="journal article" date="2012" name="BMC Genomics">
        <title>Comparative genomics of the white-rot fungi, Phanerochaete carnosa and P. chrysosporium, to elucidate the genetic basis of the distinct wood types they colonize.</title>
        <authorList>
            <person name="Suzuki H."/>
            <person name="MacDonald J."/>
            <person name="Syed K."/>
            <person name="Salamov A."/>
            <person name="Hori C."/>
            <person name="Aerts A."/>
            <person name="Henrissat B."/>
            <person name="Wiebenga A."/>
            <person name="vanKuyk P.A."/>
            <person name="Barry K."/>
            <person name="Lindquist E."/>
            <person name="LaButti K."/>
            <person name="Lapidus A."/>
            <person name="Lucas S."/>
            <person name="Coutinho P."/>
            <person name="Gong Y."/>
            <person name="Samejima M."/>
            <person name="Mahadevan R."/>
            <person name="Abou-Zaid M."/>
            <person name="de Vries R.P."/>
            <person name="Igarashi K."/>
            <person name="Yadav J.S."/>
            <person name="Grigoriev I.V."/>
            <person name="Master E.R."/>
        </authorList>
    </citation>
    <scope>NUCLEOTIDE SEQUENCE [LARGE SCALE GENOMIC DNA]</scope>
    <source>
        <strain evidence="7 8">HHB-10118-sp</strain>
    </source>
</reference>
<evidence type="ECO:0000256" key="5">
    <source>
        <dbReference type="SAM" id="MobiDB-lite"/>
    </source>
</evidence>
<dbReference type="InterPro" id="IPR001279">
    <property type="entry name" value="Metallo-B-lactamas"/>
</dbReference>
<keyword evidence="4" id="KW-0694">RNA-binding</keyword>
<dbReference type="InParanoid" id="K5W5P3"/>
<evidence type="ECO:0000256" key="4">
    <source>
        <dbReference type="RuleBase" id="RU365006"/>
    </source>
</evidence>
<dbReference type="STRING" id="650164.K5W5P3"/>
<dbReference type="InterPro" id="IPR027075">
    <property type="entry name" value="CPSF2"/>
</dbReference>
<gene>
    <name evidence="7" type="ORF">PHACADRAFT_249539</name>
</gene>
<dbReference type="RefSeq" id="XP_007391806.1">
    <property type="nucleotide sequence ID" value="XM_007391744.1"/>
</dbReference>